<evidence type="ECO:0000256" key="8">
    <source>
        <dbReference type="SAM" id="Phobius"/>
    </source>
</evidence>
<evidence type="ECO:0000259" key="9">
    <source>
        <dbReference type="Pfam" id="PF13231"/>
    </source>
</evidence>
<evidence type="ECO:0000256" key="3">
    <source>
        <dbReference type="ARBA" id="ARBA00022676"/>
    </source>
</evidence>
<dbReference type="EMBL" id="CP043875">
    <property type="protein sequence ID" value="WOF17122.1"/>
    <property type="molecule type" value="Genomic_DNA"/>
</dbReference>
<sequence>MVKKSRTNQKVKNFSKGYNSENFTEENYSVKSTADLNFNNLKNVLMTNKYAWMLIFLTFAGFVLRFYNLGFNSIWLDEGSTINFAQRSLSGIWEATIGGGEFNPPLFYYLEHFMLTFGESEVTLRFLPALFGALCIPIMYFIGREAVDEKSGIIAAALMTFSSFQIFYSQDARAYTTVLFFFSVALICYLWALKNNNIKWWILFGLFSAISFWTHFYIVIAVGIIFLHAIYTNRNEIRENISNIKPVLAAFAIFTIITIPIIIATITLFFKRAAGGETWGLKGIDVITTTFVQISGGNVMITLIFGLLALAGGYKIFTMKRDLAVLIGLSLILPFIASFILSAAIPMSPRYLIYLLPFYFMAIAGSVKYLPESYNSEKIAALAIVIILLLNLPALMPYYTTYSKNDWRGFSTALESVTNEGDKVVLLPGYMHQPFDYYYDNETDRTEVYQYYTKEELNVLSEENPNSTIYYVVTGDIMSADPTGGSLQWLEQNAVSSGQHTGIYVFKSK</sequence>
<dbReference type="KEGG" id="mefw:F1737_10760"/>
<feature type="transmembrane region" description="Helical" evidence="8">
    <location>
        <begin position="379"/>
        <end position="399"/>
    </location>
</feature>
<keyword evidence="7 8" id="KW-0472">Membrane</keyword>
<evidence type="ECO:0000256" key="1">
    <source>
        <dbReference type="ARBA" id="ARBA00004651"/>
    </source>
</evidence>
<dbReference type="PANTHER" id="PTHR33908">
    <property type="entry name" value="MANNOSYLTRANSFERASE YKCB-RELATED"/>
    <property type="match status" value="1"/>
</dbReference>
<feature type="transmembrane region" description="Helical" evidence="8">
    <location>
        <begin position="290"/>
        <end position="311"/>
    </location>
</feature>
<keyword evidence="2" id="KW-1003">Cell membrane</keyword>
<feature type="transmembrane region" description="Helical" evidence="8">
    <location>
        <begin position="247"/>
        <end position="270"/>
    </location>
</feature>
<evidence type="ECO:0000256" key="7">
    <source>
        <dbReference type="ARBA" id="ARBA00023136"/>
    </source>
</evidence>
<protein>
    <submittedName>
        <fullName evidence="10">Phospholipid carrier-dependent glycosyltransferase</fullName>
    </submittedName>
</protein>
<dbReference type="GO" id="GO:0005886">
    <property type="term" value="C:plasma membrane"/>
    <property type="evidence" value="ECO:0007669"/>
    <property type="project" value="UniProtKB-SubCell"/>
</dbReference>
<dbReference type="GeneID" id="85230655"/>
<keyword evidence="11" id="KW-1185">Reference proteome</keyword>
<dbReference type="GO" id="GO:0008610">
    <property type="term" value="P:lipid biosynthetic process"/>
    <property type="evidence" value="ECO:0007669"/>
    <property type="project" value="UniProtKB-ARBA"/>
</dbReference>
<dbReference type="Proteomes" id="UP001301797">
    <property type="component" value="Chromosome"/>
</dbReference>
<keyword evidence="6 8" id="KW-1133">Transmembrane helix</keyword>
<dbReference type="PANTHER" id="PTHR33908:SF11">
    <property type="entry name" value="MEMBRANE PROTEIN"/>
    <property type="match status" value="1"/>
</dbReference>
<keyword evidence="5 8" id="KW-0812">Transmembrane</keyword>
<feature type="transmembrane region" description="Helical" evidence="8">
    <location>
        <begin position="351"/>
        <end position="370"/>
    </location>
</feature>
<dbReference type="AlphaFoldDB" id="A0AA97FDL9"/>
<comment type="subcellular location">
    <subcellularLocation>
        <location evidence="1">Cell membrane</location>
        <topology evidence="1">Multi-pass membrane protein</topology>
    </subcellularLocation>
</comment>
<evidence type="ECO:0000256" key="5">
    <source>
        <dbReference type="ARBA" id="ARBA00022692"/>
    </source>
</evidence>
<dbReference type="InterPro" id="IPR050297">
    <property type="entry name" value="LipidA_mod_glycosyltrf_83"/>
</dbReference>
<dbReference type="Pfam" id="PF13231">
    <property type="entry name" value="PMT_2"/>
    <property type="match status" value="1"/>
</dbReference>
<evidence type="ECO:0000313" key="10">
    <source>
        <dbReference type="EMBL" id="WOF17122.1"/>
    </source>
</evidence>
<reference evidence="10 11" key="1">
    <citation type="submission" date="2019-09" db="EMBL/GenBank/DDBJ databases">
        <title>The complete genome of Methanoplanus sp. FWC-SCC4.</title>
        <authorList>
            <person name="Chen S.-C."/>
            <person name="Zhou Y.-Z."/>
            <person name="Lai M.-C."/>
        </authorList>
    </citation>
    <scope>NUCLEOTIDE SEQUENCE [LARGE SCALE GENOMIC DNA]</scope>
    <source>
        <strain evidence="10 11">FWC-SCC4</strain>
    </source>
</reference>
<evidence type="ECO:0000256" key="2">
    <source>
        <dbReference type="ARBA" id="ARBA00022475"/>
    </source>
</evidence>
<dbReference type="RefSeq" id="WP_317136579.1">
    <property type="nucleotide sequence ID" value="NZ_CP043875.1"/>
</dbReference>
<feature type="transmembrane region" description="Helical" evidence="8">
    <location>
        <begin position="198"/>
        <end position="227"/>
    </location>
</feature>
<evidence type="ECO:0000313" key="11">
    <source>
        <dbReference type="Proteomes" id="UP001301797"/>
    </source>
</evidence>
<keyword evidence="4" id="KW-0808">Transferase</keyword>
<organism evidence="10 11">
    <name type="scientific">Methanochimaera problematica</name>
    <dbReference type="NCBI Taxonomy" id="2609417"/>
    <lineage>
        <taxon>Archaea</taxon>
        <taxon>Methanobacteriati</taxon>
        <taxon>Methanobacteriota</taxon>
        <taxon>Stenosarchaea group</taxon>
        <taxon>Methanomicrobia</taxon>
        <taxon>Methanomicrobiales</taxon>
        <taxon>Methanomicrobiaceae</taxon>
        <taxon>Methanochimaera</taxon>
    </lineage>
</organism>
<proteinExistence type="predicted"/>
<feature type="transmembrane region" description="Helical" evidence="8">
    <location>
        <begin position="174"/>
        <end position="192"/>
    </location>
</feature>
<feature type="transmembrane region" description="Helical" evidence="8">
    <location>
        <begin position="323"/>
        <end position="345"/>
    </location>
</feature>
<feature type="transmembrane region" description="Helical" evidence="8">
    <location>
        <begin position="50"/>
        <end position="67"/>
    </location>
</feature>
<feature type="transmembrane region" description="Helical" evidence="8">
    <location>
        <begin position="122"/>
        <end position="142"/>
    </location>
</feature>
<dbReference type="GO" id="GO:0016763">
    <property type="term" value="F:pentosyltransferase activity"/>
    <property type="evidence" value="ECO:0007669"/>
    <property type="project" value="TreeGrafter"/>
</dbReference>
<evidence type="ECO:0000256" key="4">
    <source>
        <dbReference type="ARBA" id="ARBA00022679"/>
    </source>
</evidence>
<gene>
    <name evidence="10" type="ORF">F1737_10760</name>
</gene>
<name>A0AA97FDL9_9EURY</name>
<feature type="domain" description="Glycosyltransferase RgtA/B/C/D-like" evidence="9">
    <location>
        <begin position="104"/>
        <end position="261"/>
    </location>
</feature>
<accession>A0AA97FDL9</accession>
<keyword evidence="3" id="KW-0328">Glycosyltransferase</keyword>
<evidence type="ECO:0000256" key="6">
    <source>
        <dbReference type="ARBA" id="ARBA00022989"/>
    </source>
</evidence>
<dbReference type="InterPro" id="IPR038731">
    <property type="entry name" value="RgtA/B/C-like"/>
</dbReference>